<accession>A0A4Q2E0H0</accession>
<name>A0A4Q2E0H0_9AGAR</name>
<dbReference type="InterPro" id="IPR036047">
    <property type="entry name" value="F-box-like_dom_sf"/>
</dbReference>
<reference evidence="2 3" key="1">
    <citation type="submission" date="2019-01" db="EMBL/GenBank/DDBJ databases">
        <title>Draft genome sequence of Psathyrella aberdarensis IHI B618.</title>
        <authorList>
            <person name="Buettner E."/>
            <person name="Kellner H."/>
        </authorList>
    </citation>
    <scope>NUCLEOTIDE SEQUENCE [LARGE SCALE GENOMIC DNA]</scope>
    <source>
        <strain evidence="2 3">IHI B618</strain>
    </source>
</reference>
<dbReference type="CDD" id="cd09917">
    <property type="entry name" value="F-box_SF"/>
    <property type="match status" value="1"/>
</dbReference>
<evidence type="ECO:0000313" key="2">
    <source>
        <dbReference type="EMBL" id="RXW25586.1"/>
    </source>
</evidence>
<dbReference type="OrthoDB" id="3145038at2759"/>
<gene>
    <name evidence="2" type="ORF">EST38_g279</name>
</gene>
<comment type="caution">
    <text evidence="2">The sequence shown here is derived from an EMBL/GenBank/DDBJ whole genome shotgun (WGS) entry which is preliminary data.</text>
</comment>
<dbReference type="Proteomes" id="UP000290288">
    <property type="component" value="Unassembled WGS sequence"/>
</dbReference>
<dbReference type="InterPro" id="IPR001810">
    <property type="entry name" value="F-box_dom"/>
</dbReference>
<dbReference type="SUPFAM" id="SSF81383">
    <property type="entry name" value="F-box domain"/>
    <property type="match status" value="1"/>
</dbReference>
<protein>
    <recommendedName>
        <fullName evidence="1">F-box domain-containing protein</fullName>
    </recommendedName>
</protein>
<proteinExistence type="predicted"/>
<dbReference type="Gene3D" id="1.20.1280.50">
    <property type="match status" value="1"/>
</dbReference>
<dbReference type="AlphaFoldDB" id="A0A4Q2E0H0"/>
<sequence length="324" mass="37002">MAKPPQELHEKLPVELWIRISNDLEPEDVLFFGQTCRNLRQMLSCKSVWIPLLDSICHKYKLFRPSYPVDEMTLVEIQCATLGPYRWTKMVGNHHKRNPTPLDIVSTVPLEPFCKSDTSTDPVWLDRYRQFLVPGGRFAVTCDQKFLSLWDLGVVAKGSLSPPALISKVAFKYSGAGPPEEEDLSANDDSDWWMYVCASGEDTLRIALATCDHPWTWRAKVYEICPGSKEPTFSEIAELHTPFVPPFFVMFEIRLVANYLLSPMGDSRYLIWDYVRGVYSLLQMESEIIHPVRILTISPFFMKIQADSILLTSVKSNSLSNPMS</sequence>
<keyword evidence="3" id="KW-1185">Reference proteome</keyword>
<evidence type="ECO:0000259" key="1">
    <source>
        <dbReference type="PROSITE" id="PS50181"/>
    </source>
</evidence>
<dbReference type="EMBL" id="SDEE01000003">
    <property type="protein sequence ID" value="RXW25586.1"/>
    <property type="molecule type" value="Genomic_DNA"/>
</dbReference>
<dbReference type="PROSITE" id="PS50181">
    <property type="entry name" value="FBOX"/>
    <property type="match status" value="1"/>
</dbReference>
<feature type="domain" description="F-box" evidence="1">
    <location>
        <begin position="6"/>
        <end position="52"/>
    </location>
</feature>
<organism evidence="2 3">
    <name type="scientific">Candolleomyces aberdarensis</name>
    <dbReference type="NCBI Taxonomy" id="2316362"/>
    <lineage>
        <taxon>Eukaryota</taxon>
        <taxon>Fungi</taxon>
        <taxon>Dikarya</taxon>
        <taxon>Basidiomycota</taxon>
        <taxon>Agaricomycotina</taxon>
        <taxon>Agaricomycetes</taxon>
        <taxon>Agaricomycetidae</taxon>
        <taxon>Agaricales</taxon>
        <taxon>Agaricineae</taxon>
        <taxon>Psathyrellaceae</taxon>
        <taxon>Candolleomyces</taxon>
    </lineage>
</organism>
<evidence type="ECO:0000313" key="3">
    <source>
        <dbReference type="Proteomes" id="UP000290288"/>
    </source>
</evidence>